<evidence type="ECO:0000256" key="1">
    <source>
        <dbReference type="ARBA" id="ARBA00006484"/>
    </source>
</evidence>
<sequence>MSTTNRPQPPLPEQQQTWPGATNEMQPVPDHGEASYQGSGRLKGKKAIITGGDSGIGRAVAIAYAREGADVLISYLDEHEDAKETARLIEEAGQKAVLVAGDVTEAEHCKAIVSKAVEAFGEINIVVNNAAFQMTRESLDEISDDEFDRTMKTNIYAMFRICKAAVPHMPAGGSIINTASVNADQPKPKLIAYSATKAAIINFSGSLAALLADKGIRSNAVAPGPIWTPLIPATMPTEQVKNFGSEVPMQRAGQPAELAPAYVMLASDEASYISGATIAVTGGVAVI</sequence>
<dbReference type="PRINTS" id="PR00081">
    <property type="entry name" value="GDHRDH"/>
</dbReference>
<evidence type="ECO:0000256" key="3">
    <source>
        <dbReference type="SAM" id="MobiDB-lite"/>
    </source>
</evidence>
<dbReference type="PRINTS" id="PR00080">
    <property type="entry name" value="SDRFAMILY"/>
</dbReference>
<gene>
    <name evidence="4" type="ORF">AB6T85_12830</name>
</gene>
<keyword evidence="2 4" id="KW-0560">Oxidoreductase</keyword>
<feature type="region of interest" description="Disordered" evidence="3">
    <location>
        <begin position="1"/>
        <end position="40"/>
    </location>
</feature>
<dbReference type="RefSeq" id="WP_125290865.1">
    <property type="nucleotide sequence ID" value="NZ_JBGFFX010000007.1"/>
</dbReference>
<dbReference type="InterPro" id="IPR020904">
    <property type="entry name" value="Sc_DH/Rdtase_CS"/>
</dbReference>
<proteinExistence type="inferred from homology"/>
<feature type="compositionally biased region" description="Polar residues" evidence="3">
    <location>
        <begin position="13"/>
        <end position="25"/>
    </location>
</feature>
<evidence type="ECO:0000313" key="5">
    <source>
        <dbReference type="Proteomes" id="UP001565243"/>
    </source>
</evidence>
<comment type="caution">
    <text evidence="4">The sequence shown here is derived from an EMBL/GenBank/DDBJ whole genome shotgun (WGS) entry which is preliminary data.</text>
</comment>
<dbReference type="InterPro" id="IPR036291">
    <property type="entry name" value="NAD(P)-bd_dom_sf"/>
</dbReference>
<dbReference type="GO" id="GO:0047936">
    <property type="term" value="F:glucose 1-dehydrogenase [NAD(P)+] activity"/>
    <property type="evidence" value="ECO:0007669"/>
    <property type="project" value="UniProtKB-EC"/>
</dbReference>
<dbReference type="EC" id="1.1.1.47" evidence="4"/>
<accession>A0ABV4E8N6</accession>
<keyword evidence="5" id="KW-1185">Reference proteome</keyword>
<dbReference type="Pfam" id="PF13561">
    <property type="entry name" value="adh_short_C2"/>
    <property type="match status" value="1"/>
</dbReference>
<dbReference type="NCBIfam" id="NF005559">
    <property type="entry name" value="PRK07231.1"/>
    <property type="match status" value="1"/>
</dbReference>
<dbReference type="EMBL" id="JBGFFX010000007">
    <property type="protein sequence ID" value="MEY8771293.1"/>
    <property type="molecule type" value="Genomic_DNA"/>
</dbReference>
<dbReference type="PROSITE" id="PS00061">
    <property type="entry name" value="ADH_SHORT"/>
    <property type="match status" value="1"/>
</dbReference>
<evidence type="ECO:0000256" key="2">
    <source>
        <dbReference type="ARBA" id="ARBA00023002"/>
    </source>
</evidence>
<dbReference type="PANTHER" id="PTHR48107:SF16">
    <property type="entry name" value="NADPH-DEPENDENT ALDEHYDE REDUCTASE 1, CHLOROPLASTIC"/>
    <property type="match status" value="1"/>
</dbReference>
<reference evidence="4 5" key="1">
    <citation type="submission" date="2024-07" db="EMBL/GenBank/DDBJ databases">
        <authorList>
            <person name="Hebao G."/>
        </authorList>
    </citation>
    <scope>NUCLEOTIDE SEQUENCE [LARGE SCALE GENOMIC DNA]</scope>
    <source>
        <strain evidence="4 5">ACCC 02193</strain>
    </source>
</reference>
<organism evidence="4 5">
    <name type="scientific">Erwinia aeris</name>
    <dbReference type="NCBI Taxonomy" id="3239803"/>
    <lineage>
        <taxon>Bacteria</taxon>
        <taxon>Pseudomonadati</taxon>
        <taxon>Pseudomonadota</taxon>
        <taxon>Gammaproteobacteria</taxon>
        <taxon>Enterobacterales</taxon>
        <taxon>Erwiniaceae</taxon>
        <taxon>Erwinia</taxon>
    </lineage>
</organism>
<evidence type="ECO:0000313" key="4">
    <source>
        <dbReference type="EMBL" id="MEY8771293.1"/>
    </source>
</evidence>
<dbReference type="SUPFAM" id="SSF51735">
    <property type="entry name" value="NAD(P)-binding Rossmann-fold domains"/>
    <property type="match status" value="1"/>
</dbReference>
<comment type="similarity">
    <text evidence="1">Belongs to the short-chain dehydrogenases/reductases (SDR) family.</text>
</comment>
<protein>
    <submittedName>
        <fullName evidence="4">Glucose 1-dehydrogenase</fullName>
        <ecNumber evidence="4">1.1.1.47</ecNumber>
    </submittedName>
</protein>
<dbReference type="Gene3D" id="3.40.50.720">
    <property type="entry name" value="NAD(P)-binding Rossmann-like Domain"/>
    <property type="match status" value="1"/>
</dbReference>
<name>A0ABV4E8N6_9GAMM</name>
<dbReference type="PANTHER" id="PTHR48107">
    <property type="entry name" value="NADPH-DEPENDENT ALDEHYDE REDUCTASE-LIKE PROTEIN, CHLOROPLASTIC-RELATED"/>
    <property type="match status" value="1"/>
</dbReference>
<dbReference type="Proteomes" id="UP001565243">
    <property type="component" value="Unassembled WGS sequence"/>
</dbReference>
<dbReference type="InterPro" id="IPR002347">
    <property type="entry name" value="SDR_fam"/>
</dbReference>